<proteinExistence type="predicted"/>
<name>A0ABU3RVC2_9MICO</name>
<accession>A0ABU3RVC2</accession>
<comment type="caution">
    <text evidence="1">The sequence shown here is derived from an EMBL/GenBank/DDBJ whole genome shotgun (WGS) entry which is preliminary data.</text>
</comment>
<reference evidence="1 2" key="1">
    <citation type="submission" date="2023-09" db="EMBL/GenBank/DDBJ databases">
        <title>Microbacterium fusihabitans sp. nov., Microbacterium phycihabitans sp. nov., and Microbacterium cervinum sp. nov., isolated from dried seaweeds of beach.</title>
        <authorList>
            <person name="Lee S.D."/>
        </authorList>
    </citation>
    <scope>NUCLEOTIDE SEQUENCE [LARGE SCALE GENOMIC DNA]</scope>
    <source>
        <strain evidence="1 2">KSW2-21</strain>
    </source>
</reference>
<protein>
    <submittedName>
        <fullName evidence="1">Uncharacterized protein</fullName>
    </submittedName>
</protein>
<organism evidence="1 2">
    <name type="scientific">Microbacterium algihabitans</name>
    <dbReference type="NCBI Taxonomy" id="3075992"/>
    <lineage>
        <taxon>Bacteria</taxon>
        <taxon>Bacillati</taxon>
        <taxon>Actinomycetota</taxon>
        <taxon>Actinomycetes</taxon>
        <taxon>Micrococcales</taxon>
        <taxon>Microbacteriaceae</taxon>
        <taxon>Microbacterium</taxon>
    </lineage>
</organism>
<dbReference type="RefSeq" id="WP_316001237.1">
    <property type="nucleotide sequence ID" value="NZ_JAWDIU010000002.1"/>
</dbReference>
<evidence type="ECO:0000313" key="1">
    <source>
        <dbReference type="EMBL" id="MDU0326831.1"/>
    </source>
</evidence>
<evidence type="ECO:0000313" key="2">
    <source>
        <dbReference type="Proteomes" id="UP001256673"/>
    </source>
</evidence>
<gene>
    <name evidence="1" type="ORF">RWH43_08700</name>
</gene>
<dbReference type="EMBL" id="JAWDIU010000002">
    <property type="protein sequence ID" value="MDU0326831.1"/>
    <property type="molecule type" value="Genomic_DNA"/>
</dbReference>
<dbReference type="Proteomes" id="UP001256673">
    <property type="component" value="Unassembled WGS sequence"/>
</dbReference>
<sequence length="101" mass="11204">MTTSLNCPAWCTIHRDPWWTGAHYSDPVELGAVLDLGGVAQPVTLTTVRTKSPSGEWIEITTEELRDLHVRIDLSGALRLAEAMHAVTGDADPSHWSRWLQ</sequence>
<keyword evidence="2" id="KW-1185">Reference proteome</keyword>